<proteinExistence type="predicted"/>
<protein>
    <recommendedName>
        <fullName evidence="2">Retrovirus-related Pol polyprotein from transposon TNT 1-94-like beta-barrel domain-containing protein</fullName>
    </recommendedName>
</protein>
<evidence type="ECO:0000313" key="4">
    <source>
        <dbReference type="Proteomes" id="UP001443914"/>
    </source>
</evidence>
<dbReference type="Pfam" id="PF22936">
    <property type="entry name" value="Pol_BBD"/>
    <property type="match status" value="1"/>
</dbReference>
<name>A0AAW1I172_SAPOF</name>
<dbReference type="GO" id="GO:0008233">
    <property type="term" value="F:peptidase activity"/>
    <property type="evidence" value="ECO:0007669"/>
    <property type="project" value="UniProtKB-KW"/>
</dbReference>
<keyword evidence="1" id="KW-0645">Protease</keyword>
<accession>A0AAW1I172</accession>
<dbReference type="InterPro" id="IPR039537">
    <property type="entry name" value="Retrotran_Ty1/copia-like"/>
</dbReference>
<evidence type="ECO:0000256" key="1">
    <source>
        <dbReference type="ARBA" id="ARBA00022670"/>
    </source>
</evidence>
<dbReference type="EMBL" id="JBDFQZ010000010">
    <property type="protein sequence ID" value="KAK9682189.1"/>
    <property type="molecule type" value="Genomic_DNA"/>
</dbReference>
<dbReference type="Proteomes" id="UP001443914">
    <property type="component" value="Unassembled WGS sequence"/>
</dbReference>
<dbReference type="InterPro" id="IPR012337">
    <property type="entry name" value="RNaseH-like_sf"/>
</dbReference>
<sequence length="343" mass="38418">MNKGRGSAAHASSYPDEKDLASAIQNATKQLESLLRSVPGGSNMGHDTDEEIDQGFAGMITCNHVNMSENIWVIDSGASDHMSTSLKGMKHVRVLKNKLKITLPNGQTTLVTHMGSIYLRNGVKLCNVLVVPAFNQNLLSVQKLVRDNHCVVTFFKENCVIQDHKTMETKELGKALNGLYYFDNKDEEKESTIPRDSTFVNPKTCNSCDVSCKTLKTNCYLGSIIATNALSNLNVKSANYFVWHKRPGHLPTAKLQLVSDIFNNVKSVGNHPLCLACPMAKLTKFPFPNRTTKSLKPFELIHMDIWGPYGVPYKGHYRYFLTIVDDYSRATWVYLLKFKSDAF</sequence>
<dbReference type="InterPro" id="IPR036397">
    <property type="entry name" value="RNaseH_sf"/>
</dbReference>
<evidence type="ECO:0000313" key="3">
    <source>
        <dbReference type="EMBL" id="KAK9682189.1"/>
    </source>
</evidence>
<dbReference type="InterPro" id="IPR054722">
    <property type="entry name" value="PolX-like_BBD"/>
</dbReference>
<evidence type="ECO:0000259" key="2">
    <source>
        <dbReference type="Pfam" id="PF22936"/>
    </source>
</evidence>
<organism evidence="3 4">
    <name type="scientific">Saponaria officinalis</name>
    <name type="common">Common soapwort</name>
    <name type="synonym">Lychnis saponaria</name>
    <dbReference type="NCBI Taxonomy" id="3572"/>
    <lineage>
        <taxon>Eukaryota</taxon>
        <taxon>Viridiplantae</taxon>
        <taxon>Streptophyta</taxon>
        <taxon>Embryophyta</taxon>
        <taxon>Tracheophyta</taxon>
        <taxon>Spermatophyta</taxon>
        <taxon>Magnoliopsida</taxon>
        <taxon>eudicotyledons</taxon>
        <taxon>Gunneridae</taxon>
        <taxon>Pentapetalae</taxon>
        <taxon>Caryophyllales</taxon>
        <taxon>Caryophyllaceae</taxon>
        <taxon>Caryophylleae</taxon>
        <taxon>Saponaria</taxon>
    </lineage>
</organism>
<comment type="caution">
    <text evidence="3">The sequence shown here is derived from an EMBL/GenBank/DDBJ whole genome shotgun (WGS) entry which is preliminary data.</text>
</comment>
<dbReference type="PANTHER" id="PTHR42648:SF31">
    <property type="entry name" value="RNA-DIRECTED DNA POLYMERASE"/>
    <property type="match status" value="1"/>
</dbReference>
<gene>
    <name evidence="3" type="ORF">RND81_10G056600</name>
</gene>
<dbReference type="PANTHER" id="PTHR42648">
    <property type="entry name" value="TRANSPOSASE, PUTATIVE-RELATED"/>
    <property type="match status" value="1"/>
</dbReference>
<dbReference type="AlphaFoldDB" id="A0AAW1I172"/>
<dbReference type="GO" id="GO:0006508">
    <property type="term" value="P:proteolysis"/>
    <property type="evidence" value="ECO:0007669"/>
    <property type="project" value="UniProtKB-KW"/>
</dbReference>
<keyword evidence="1" id="KW-0378">Hydrolase</keyword>
<keyword evidence="4" id="KW-1185">Reference proteome</keyword>
<dbReference type="GO" id="GO:0003676">
    <property type="term" value="F:nucleic acid binding"/>
    <property type="evidence" value="ECO:0007669"/>
    <property type="project" value="InterPro"/>
</dbReference>
<reference evidence="3" key="1">
    <citation type="submission" date="2024-03" db="EMBL/GenBank/DDBJ databases">
        <title>WGS assembly of Saponaria officinalis var. Norfolk2.</title>
        <authorList>
            <person name="Jenkins J."/>
            <person name="Shu S."/>
            <person name="Grimwood J."/>
            <person name="Barry K."/>
            <person name="Goodstein D."/>
            <person name="Schmutz J."/>
            <person name="Leebens-Mack J."/>
            <person name="Osbourn A."/>
        </authorList>
    </citation>
    <scope>NUCLEOTIDE SEQUENCE [LARGE SCALE GENOMIC DNA]</scope>
    <source>
        <strain evidence="3">JIC</strain>
    </source>
</reference>
<dbReference type="SUPFAM" id="SSF53098">
    <property type="entry name" value="Ribonuclease H-like"/>
    <property type="match status" value="1"/>
</dbReference>
<dbReference type="Gene3D" id="3.30.420.10">
    <property type="entry name" value="Ribonuclease H-like superfamily/Ribonuclease H"/>
    <property type="match status" value="1"/>
</dbReference>
<feature type="domain" description="Retrovirus-related Pol polyprotein from transposon TNT 1-94-like beta-barrel" evidence="2">
    <location>
        <begin position="72"/>
        <end position="146"/>
    </location>
</feature>